<sequence>MSEFVDSVSPENVIVVGVDGSPQSTAAVDWAATEADRRRADIRLVYAWSPVVGAFSGAEAMQPAYVETLEEYGRTILDQGAAQVTAAFPALTVTTELCRSQPAVELLEQSERALMTVVGAHGSNRILGMLVGSVALRLATHGTGPVVIVRDEPPTGPGREHPVMVGLDGSDSSEEALSFAFEEASFRHTRLIAVRTSPGAPGDSYLVPYLTETDLQDIEAEQHRLLAEQLAGWSEKYPDVPVHPLVLRGPAAAGLLGLDNENGALPATPALLVVGSRGRGGFTGLLLGSVGQALVAHAVGPVCIVHPRAR</sequence>
<feature type="domain" description="UspA" evidence="2">
    <location>
        <begin position="162"/>
        <end position="306"/>
    </location>
</feature>
<name>A0AAU8DWT1_9ACTN</name>
<dbReference type="InterPro" id="IPR006015">
    <property type="entry name" value="Universal_stress_UspA"/>
</dbReference>
<dbReference type="AlphaFoldDB" id="A0AAU8DWT1"/>
<feature type="domain" description="UspA" evidence="2">
    <location>
        <begin position="14"/>
        <end position="150"/>
    </location>
</feature>
<organism evidence="3">
    <name type="scientific">Nakamurella sp. A5-74</name>
    <dbReference type="NCBI Taxonomy" id="3158264"/>
    <lineage>
        <taxon>Bacteria</taxon>
        <taxon>Bacillati</taxon>
        <taxon>Actinomycetota</taxon>
        <taxon>Actinomycetes</taxon>
        <taxon>Nakamurellales</taxon>
        <taxon>Nakamurellaceae</taxon>
        <taxon>Nakamurella</taxon>
    </lineage>
</organism>
<dbReference type="PANTHER" id="PTHR46268">
    <property type="entry name" value="STRESS RESPONSE PROTEIN NHAX"/>
    <property type="match status" value="1"/>
</dbReference>
<protein>
    <submittedName>
        <fullName evidence="3">Universal stress protein</fullName>
    </submittedName>
</protein>
<comment type="similarity">
    <text evidence="1">Belongs to the universal stress protein A family.</text>
</comment>
<evidence type="ECO:0000256" key="1">
    <source>
        <dbReference type="ARBA" id="ARBA00008791"/>
    </source>
</evidence>
<dbReference type="PANTHER" id="PTHR46268:SF6">
    <property type="entry name" value="UNIVERSAL STRESS PROTEIN UP12"/>
    <property type="match status" value="1"/>
</dbReference>
<evidence type="ECO:0000259" key="2">
    <source>
        <dbReference type="Pfam" id="PF00582"/>
    </source>
</evidence>
<dbReference type="PRINTS" id="PR01438">
    <property type="entry name" value="UNVRSLSTRESS"/>
</dbReference>
<dbReference type="InterPro" id="IPR014729">
    <property type="entry name" value="Rossmann-like_a/b/a_fold"/>
</dbReference>
<dbReference type="RefSeq" id="WP_353651329.1">
    <property type="nucleotide sequence ID" value="NZ_CP159218.1"/>
</dbReference>
<accession>A0AAU8DWT1</accession>
<dbReference type="SUPFAM" id="SSF52402">
    <property type="entry name" value="Adenine nucleotide alpha hydrolases-like"/>
    <property type="match status" value="2"/>
</dbReference>
<evidence type="ECO:0000313" key="3">
    <source>
        <dbReference type="EMBL" id="XCG65724.1"/>
    </source>
</evidence>
<dbReference type="Gene3D" id="3.40.50.620">
    <property type="entry name" value="HUPs"/>
    <property type="match status" value="2"/>
</dbReference>
<gene>
    <name evidence="3" type="ORF">ABLG96_10830</name>
</gene>
<reference evidence="3" key="1">
    <citation type="submission" date="2024-05" db="EMBL/GenBank/DDBJ databases">
        <authorList>
            <person name="Cai S.Y."/>
            <person name="Jin L.M."/>
            <person name="Li H.R."/>
        </authorList>
    </citation>
    <scope>NUCLEOTIDE SEQUENCE</scope>
    <source>
        <strain evidence="3">A5-74</strain>
    </source>
</reference>
<dbReference type="EMBL" id="CP159218">
    <property type="protein sequence ID" value="XCG65724.1"/>
    <property type="molecule type" value="Genomic_DNA"/>
</dbReference>
<dbReference type="InterPro" id="IPR006016">
    <property type="entry name" value="UspA"/>
</dbReference>
<proteinExistence type="inferred from homology"/>
<dbReference type="Pfam" id="PF00582">
    <property type="entry name" value="Usp"/>
    <property type="match status" value="2"/>
</dbReference>